<proteinExistence type="predicted"/>
<evidence type="ECO:0000313" key="1">
    <source>
        <dbReference type="EMBL" id="MBX00451.1"/>
    </source>
</evidence>
<dbReference type="EMBL" id="GGEC01019967">
    <property type="protein sequence ID" value="MBX00451.1"/>
    <property type="molecule type" value="Transcribed_RNA"/>
</dbReference>
<organism evidence="1">
    <name type="scientific">Rhizophora mucronata</name>
    <name type="common">Asiatic mangrove</name>
    <dbReference type="NCBI Taxonomy" id="61149"/>
    <lineage>
        <taxon>Eukaryota</taxon>
        <taxon>Viridiplantae</taxon>
        <taxon>Streptophyta</taxon>
        <taxon>Embryophyta</taxon>
        <taxon>Tracheophyta</taxon>
        <taxon>Spermatophyta</taxon>
        <taxon>Magnoliopsida</taxon>
        <taxon>eudicotyledons</taxon>
        <taxon>Gunneridae</taxon>
        <taxon>Pentapetalae</taxon>
        <taxon>rosids</taxon>
        <taxon>fabids</taxon>
        <taxon>Malpighiales</taxon>
        <taxon>Rhizophoraceae</taxon>
        <taxon>Rhizophora</taxon>
    </lineage>
</organism>
<accession>A0A2P2K403</accession>
<name>A0A2P2K403_RHIMU</name>
<sequence>MLHTFCQAKGSFFCLQANGASQASKPPASVPIHQFPILSLSQAICQVYSSDVIFFSRAFLFFTTSFYT</sequence>
<protein>
    <submittedName>
        <fullName evidence="1">Uncharacterized protein</fullName>
    </submittedName>
</protein>
<dbReference type="AlphaFoldDB" id="A0A2P2K403"/>
<reference evidence="1" key="1">
    <citation type="submission" date="2018-02" db="EMBL/GenBank/DDBJ databases">
        <title>Rhizophora mucronata_Transcriptome.</title>
        <authorList>
            <person name="Meera S.P."/>
            <person name="Sreeshan A."/>
            <person name="Augustine A."/>
        </authorList>
    </citation>
    <scope>NUCLEOTIDE SEQUENCE</scope>
    <source>
        <tissue evidence="1">Leaf</tissue>
    </source>
</reference>